<evidence type="ECO:0000256" key="2">
    <source>
        <dbReference type="ARBA" id="ARBA00004496"/>
    </source>
</evidence>
<dbReference type="eggNOG" id="KOG4761">
    <property type="taxonomic scope" value="Eukaryota"/>
</dbReference>
<keyword evidence="7" id="KW-0597">Phosphoprotein</keyword>
<keyword evidence="16" id="KW-1185">Reference proteome</keyword>
<feature type="domain" description="PI31 proteasome regulator N-terminal" evidence="13">
    <location>
        <begin position="12"/>
        <end position="141"/>
    </location>
</feature>
<evidence type="ECO:0000259" key="13">
    <source>
        <dbReference type="Pfam" id="PF11566"/>
    </source>
</evidence>
<dbReference type="GO" id="GO:0005783">
    <property type="term" value="C:endoplasmic reticulum"/>
    <property type="evidence" value="ECO:0007669"/>
    <property type="project" value="UniProtKB-SubCell"/>
</dbReference>
<reference evidence="15" key="3">
    <citation type="submission" date="2015-06" db="UniProtKB">
        <authorList>
            <consortium name="EnsemblMetazoa"/>
        </authorList>
    </citation>
    <scope>IDENTIFICATION</scope>
</reference>
<dbReference type="GeneID" id="20210203"/>
<dbReference type="Pfam" id="PF11566">
    <property type="entry name" value="PI31_Prot_N"/>
    <property type="match status" value="1"/>
</dbReference>
<keyword evidence="6" id="KW-0963">Cytoplasm</keyword>
<evidence type="ECO:0000313" key="16">
    <source>
        <dbReference type="Proteomes" id="UP000015101"/>
    </source>
</evidence>
<dbReference type="EnsemblMetazoa" id="HelroT185589">
    <property type="protein sequence ID" value="HelroP185589"/>
    <property type="gene ID" value="HelroG185589"/>
</dbReference>
<dbReference type="FunCoup" id="T1FN04">
    <property type="interactions" value="430"/>
</dbReference>
<keyword evidence="5" id="KW-0488">Methylation</keyword>
<reference evidence="14 16" key="2">
    <citation type="journal article" date="2013" name="Nature">
        <title>Insights into bilaterian evolution from three spiralian genomes.</title>
        <authorList>
            <person name="Simakov O."/>
            <person name="Marletaz F."/>
            <person name="Cho S.J."/>
            <person name="Edsinger-Gonzales E."/>
            <person name="Havlak P."/>
            <person name="Hellsten U."/>
            <person name="Kuo D.H."/>
            <person name="Larsson T."/>
            <person name="Lv J."/>
            <person name="Arendt D."/>
            <person name="Savage R."/>
            <person name="Osoegawa K."/>
            <person name="de Jong P."/>
            <person name="Grimwood J."/>
            <person name="Chapman J.A."/>
            <person name="Shapiro H."/>
            <person name="Aerts A."/>
            <person name="Otillar R.P."/>
            <person name="Terry A.Y."/>
            <person name="Boore J.L."/>
            <person name="Grigoriev I.V."/>
            <person name="Lindberg D.R."/>
            <person name="Seaver E.C."/>
            <person name="Weisblat D.A."/>
            <person name="Putnam N.H."/>
            <person name="Rokhsar D.S."/>
        </authorList>
    </citation>
    <scope>NUCLEOTIDE SEQUENCE</scope>
</reference>
<dbReference type="InterPro" id="IPR045128">
    <property type="entry name" value="PI31-like"/>
</dbReference>
<gene>
    <name evidence="15" type="primary">20210203</name>
    <name evidence="14" type="ORF">HELRODRAFT_185589</name>
</gene>
<dbReference type="EMBL" id="KB096502">
    <property type="protein sequence ID" value="ESO04429.1"/>
    <property type="molecule type" value="Genomic_DNA"/>
</dbReference>
<proteinExistence type="inferred from homology"/>
<reference evidence="16" key="1">
    <citation type="submission" date="2012-12" db="EMBL/GenBank/DDBJ databases">
        <authorList>
            <person name="Hellsten U."/>
            <person name="Grimwood J."/>
            <person name="Chapman J.A."/>
            <person name="Shapiro H."/>
            <person name="Aerts A."/>
            <person name="Otillar R.P."/>
            <person name="Terry A.Y."/>
            <person name="Boore J.L."/>
            <person name="Simakov O."/>
            <person name="Marletaz F."/>
            <person name="Cho S.-J."/>
            <person name="Edsinger-Gonzales E."/>
            <person name="Havlak P."/>
            <person name="Kuo D.-H."/>
            <person name="Larsson T."/>
            <person name="Lv J."/>
            <person name="Arendt D."/>
            <person name="Savage R."/>
            <person name="Osoegawa K."/>
            <person name="de Jong P."/>
            <person name="Lindberg D.R."/>
            <person name="Seaver E.C."/>
            <person name="Weisblat D.A."/>
            <person name="Putnam N.H."/>
            <person name="Grigoriev I.V."/>
            <person name="Rokhsar D.S."/>
        </authorList>
    </citation>
    <scope>NUCLEOTIDE SEQUENCE</scope>
</reference>
<dbReference type="GO" id="GO:0000502">
    <property type="term" value="C:proteasome complex"/>
    <property type="evidence" value="ECO:0007669"/>
    <property type="project" value="UniProtKB-KW"/>
</dbReference>
<evidence type="ECO:0000256" key="3">
    <source>
        <dbReference type="ARBA" id="ARBA00006405"/>
    </source>
</evidence>
<keyword evidence="10" id="KW-0007">Acetylation</keyword>
<evidence type="ECO:0000256" key="9">
    <source>
        <dbReference type="ARBA" id="ARBA00022942"/>
    </source>
</evidence>
<evidence type="ECO:0000256" key="10">
    <source>
        <dbReference type="ARBA" id="ARBA00022990"/>
    </source>
</evidence>
<dbReference type="InterPro" id="IPR021625">
    <property type="entry name" value="PI31_Prot_N"/>
</dbReference>
<evidence type="ECO:0000313" key="15">
    <source>
        <dbReference type="EnsemblMetazoa" id="HelroP185589"/>
    </source>
</evidence>
<dbReference type="KEGG" id="hro:HELRODRAFT_185589"/>
<evidence type="ECO:0000256" key="7">
    <source>
        <dbReference type="ARBA" id="ARBA00022553"/>
    </source>
</evidence>
<name>T1FN04_HELRO</name>
<dbReference type="GO" id="GO:0006511">
    <property type="term" value="P:ubiquitin-dependent protein catabolic process"/>
    <property type="evidence" value="ECO:0000318"/>
    <property type="project" value="GO_Central"/>
</dbReference>
<evidence type="ECO:0000256" key="12">
    <source>
        <dbReference type="SAM" id="MobiDB-lite"/>
    </source>
</evidence>
<dbReference type="Proteomes" id="UP000015101">
    <property type="component" value="Unassembled WGS sequence"/>
</dbReference>
<dbReference type="Gene3D" id="3.40.1000.30">
    <property type="match status" value="1"/>
</dbReference>
<dbReference type="RefSeq" id="XP_009017698.1">
    <property type="nucleotide sequence ID" value="XM_009019450.1"/>
</dbReference>
<dbReference type="PANTHER" id="PTHR13266">
    <property type="entry name" value="PROTEASOME INHIBITOR"/>
    <property type="match status" value="1"/>
</dbReference>
<feature type="region of interest" description="Disordered" evidence="12">
    <location>
        <begin position="215"/>
        <end position="276"/>
    </location>
</feature>
<evidence type="ECO:0000256" key="1">
    <source>
        <dbReference type="ARBA" id="ARBA00004240"/>
    </source>
</evidence>
<comment type="function">
    <text evidence="11">Plays an important role in control of proteasome function. Inhibits the hydrolysis of protein and peptide substrates by the 20S proteasome. Also inhibits the activation of the proteasome by the proteasome regulatory proteins PA700 and PA28.</text>
</comment>
<protein>
    <recommendedName>
        <fullName evidence="4">Proteasome inhibitor PI31 subunit</fullName>
    </recommendedName>
</protein>
<dbReference type="PANTHER" id="PTHR13266:SF1">
    <property type="entry name" value="PROTEASOME INHIBITOR PI31 SUBUNIT"/>
    <property type="match status" value="1"/>
</dbReference>
<dbReference type="CTD" id="20210203"/>
<evidence type="ECO:0000256" key="8">
    <source>
        <dbReference type="ARBA" id="ARBA00022824"/>
    </source>
</evidence>
<evidence type="ECO:0000256" key="4">
    <source>
        <dbReference type="ARBA" id="ARBA00015575"/>
    </source>
</evidence>
<keyword evidence="8" id="KW-0256">Endoplasmic reticulum</keyword>
<evidence type="ECO:0000313" key="14">
    <source>
        <dbReference type="EMBL" id="ESO04429.1"/>
    </source>
</evidence>
<comment type="subcellular location">
    <subcellularLocation>
        <location evidence="2">Cytoplasm</location>
    </subcellularLocation>
    <subcellularLocation>
        <location evidence="1">Endoplasmic reticulum</location>
    </subcellularLocation>
</comment>
<evidence type="ECO:0000256" key="11">
    <source>
        <dbReference type="ARBA" id="ARBA00024805"/>
    </source>
</evidence>
<dbReference type="GO" id="GO:0004866">
    <property type="term" value="F:endopeptidase inhibitor activity"/>
    <property type="evidence" value="ECO:0007669"/>
    <property type="project" value="InterPro"/>
</dbReference>
<dbReference type="FunFam" id="3.40.1000.30:FF:000002">
    <property type="entry name" value="Proteasome inhibitor PI31 subunit"/>
    <property type="match status" value="1"/>
</dbReference>
<dbReference type="GO" id="GO:0070628">
    <property type="term" value="F:proteasome binding"/>
    <property type="evidence" value="ECO:0007669"/>
    <property type="project" value="InterPro"/>
</dbReference>
<accession>T1FN04</accession>
<organism evidence="15 16">
    <name type="scientific">Helobdella robusta</name>
    <name type="common">Californian leech</name>
    <dbReference type="NCBI Taxonomy" id="6412"/>
    <lineage>
        <taxon>Eukaryota</taxon>
        <taxon>Metazoa</taxon>
        <taxon>Spiralia</taxon>
        <taxon>Lophotrochozoa</taxon>
        <taxon>Annelida</taxon>
        <taxon>Clitellata</taxon>
        <taxon>Hirudinea</taxon>
        <taxon>Rhynchobdellida</taxon>
        <taxon>Glossiphoniidae</taxon>
        <taxon>Helobdella</taxon>
    </lineage>
</organism>
<dbReference type="OrthoDB" id="68090at2759"/>
<dbReference type="OMA" id="HENTITN"/>
<comment type="similarity">
    <text evidence="3">Belongs to the proteasome inhibitor PI31 family.</text>
</comment>
<dbReference type="HOGENOM" id="CLU_090116_0_0_1"/>
<dbReference type="InParanoid" id="T1FN04"/>
<dbReference type="AlphaFoldDB" id="T1FN04"/>
<keyword evidence="9" id="KW-0647">Proteasome</keyword>
<evidence type="ECO:0000256" key="5">
    <source>
        <dbReference type="ARBA" id="ARBA00022481"/>
    </source>
</evidence>
<dbReference type="STRING" id="6412.T1FN04"/>
<dbReference type="EMBL" id="AMQM01004371">
    <property type="status" value="NOT_ANNOTATED_CDS"/>
    <property type="molecule type" value="Genomic_DNA"/>
</dbReference>
<feature type="compositionally biased region" description="Basic and acidic residues" evidence="12">
    <location>
        <begin position="253"/>
        <end position="266"/>
    </location>
</feature>
<dbReference type="GO" id="GO:0043161">
    <property type="term" value="P:proteasome-mediated ubiquitin-dependent protein catabolic process"/>
    <property type="evidence" value="ECO:0007669"/>
    <property type="project" value="InterPro"/>
</dbReference>
<evidence type="ECO:0000256" key="6">
    <source>
        <dbReference type="ARBA" id="ARBA00022490"/>
    </source>
</evidence>
<sequence>MSLEILYHAIKSEINSHFTATVATVHYLLIQHGFKCVALGEKPPEKVDTRLTDLLPPSWNENTYKCSLVYWSPSLEFYLFLKIFHMKEFALVHLLKNENVSMKDMDVQYSVYFSDDFSSFQSLFQRPNALLDVIDTQLIRPSLVPLKKEVAVQNLVKQEEEVISTPQTTSRPSNSATAVSLPCGRCDLDPLCPCTSGGASGMLFDPLRNFMHPPPPPPFLRPCPDNDNDPSRIPLGSVPPGARFDPIGPNQQDPRRTWEPDPDHLKMPSFNDRSNL</sequence>